<dbReference type="VEuPathDB" id="FungiDB:PABG_12088"/>
<comment type="caution">
    <text evidence="1">The sequence shown here is derived from an EMBL/GenBank/DDBJ whole genome shotgun (WGS) entry which is preliminary data.</text>
</comment>
<reference evidence="1 2" key="1">
    <citation type="submission" date="2016-06" db="EMBL/GenBank/DDBJ databases">
        <authorList>
            <person name="Kjaerup R.B."/>
            <person name="Dalgaard T.S."/>
            <person name="Juul-Madsen H.R."/>
        </authorList>
    </citation>
    <scope>NUCLEOTIDE SEQUENCE [LARGE SCALE GENOMIC DNA]</scope>
    <source>
        <strain evidence="1 2">Pb300</strain>
    </source>
</reference>
<evidence type="ECO:0000313" key="2">
    <source>
        <dbReference type="Proteomes" id="UP000242814"/>
    </source>
</evidence>
<proteinExistence type="predicted"/>
<feature type="non-terminal residue" evidence="1">
    <location>
        <position position="1"/>
    </location>
</feature>
<evidence type="ECO:0000313" key="1">
    <source>
        <dbReference type="EMBL" id="ODH18858.1"/>
    </source>
</evidence>
<protein>
    <submittedName>
        <fullName evidence="1">Uncharacterized protein</fullName>
    </submittedName>
</protein>
<dbReference type="EMBL" id="LZYO01000317">
    <property type="protein sequence ID" value="ODH18858.1"/>
    <property type="molecule type" value="Genomic_DNA"/>
</dbReference>
<organism evidence="1 2">
    <name type="scientific">Paracoccidioides brasiliensis</name>
    <dbReference type="NCBI Taxonomy" id="121759"/>
    <lineage>
        <taxon>Eukaryota</taxon>
        <taxon>Fungi</taxon>
        <taxon>Dikarya</taxon>
        <taxon>Ascomycota</taxon>
        <taxon>Pezizomycotina</taxon>
        <taxon>Eurotiomycetes</taxon>
        <taxon>Eurotiomycetidae</taxon>
        <taxon>Onygenales</taxon>
        <taxon>Ajellomycetaceae</taxon>
        <taxon>Paracoccidioides</taxon>
    </lineage>
</organism>
<name>A0A1D2J864_PARBR</name>
<dbReference type="Proteomes" id="UP000242814">
    <property type="component" value="Unassembled WGS sequence"/>
</dbReference>
<dbReference type="AlphaFoldDB" id="A0A1D2J864"/>
<gene>
    <name evidence="1" type="ORF">ACO22_06195</name>
</gene>
<accession>A0A1D2J864</accession>
<sequence>LVAMAGSMLCDHKVTNIASKQSIITEGEVIDGQLSSYIAVDNHITSSNSLLESRAEKPNSVHLIRPLPGREKRSYQKFAYHSRENFVVNIPPKTPPSPENIQE</sequence>